<evidence type="ECO:0000313" key="2">
    <source>
        <dbReference type="EMBL" id="OES32077.1"/>
    </source>
</evidence>
<reference evidence="2 3" key="1">
    <citation type="submission" date="2016-09" db="EMBL/GenBank/DDBJ databases">
        <title>Draft Genome Sequence of four Alteromonas macleodii strains isolated from copper coupons and grown long-term at elevated copper levels.</title>
        <authorList>
            <person name="Cusick K."/>
            <person name="Dale J."/>
            <person name="Little B."/>
            <person name="Biffinger J."/>
        </authorList>
    </citation>
    <scope>NUCLEOTIDE SEQUENCE [LARGE SCALE GENOMIC DNA]</scope>
    <source>
        <strain evidence="2 3">KCP01</strain>
    </source>
</reference>
<name>A0AB36FRW3_ALTMA</name>
<evidence type="ECO:0000256" key="1">
    <source>
        <dbReference type="SAM" id="MobiDB-lite"/>
    </source>
</evidence>
<dbReference type="RefSeq" id="WP_069944388.1">
    <property type="nucleotide sequence ID" value="NZ_MIPW01000010.1"/>
</dbReference>
<organism evidence="2 3">
    <name type="scientific">Alteromonas macleodii</name>
    <name type="common">Pseudoalteromonas macleodii</name>
    <dbReference type="NCBI Taxonomy" id="28108"/>
    <lineage>
        <taxon>Bacteria</taxon>
        <taxon>Pseudomonadati</taxon>
        <taxon>Pseudomonadota</taxon>
        <taxon>Gammaproteobacteria</taxon>
        <taxon>Alteromonadales</taxon>
        <taxon>Alteromonadaceae</taxon>
        <taxon>Alteromonas/Salinimonas group</taxon>
        <taxon>Alteromonas</taxon>
    </lineage>
</organism>
<evidence type="ECO:0000313" key="3">
    <source>
        <dbReference type="Proteomes" id="UP000095392"/>
    </source>
</evidence>
<dbReference type="Proteomes" id="UP000095392">
    <property type="component" value="Unassembled WGS sequence"/>
</dbReference>
<proteinExistence type="predicted"/>
<sequence length="138" mass="15664">MNSQKKAAPKGSSNVINTRTVNSQSTEMRPPYKIELALNALLNKGPQGITQPEAFNAYRESCLHTTISSLKNERGIGFVAEPDFETVVHFYQKPFNRYWLATDEDRVMALKLLNAYRSNRGLPKVHFEAWHKPDNKAA</sequence>
<accession>A0AB36FRW3</accession>
<keyword evidence="3" id="KW-1185">Reference proteome</keyword>
<gene>
    <name evidence="2" type="ORF">BFV95_2170</name>
</gene>
<dbReference type="AlphaFoldDB" id="A0AB36FRW3"/>
<protein>
    <submittedName>
        <fullName evidence="2">Uncharacterized protein</fullName>
    </submittedName>
</protein>
<dbReference type="EMBL" id="MIPY01000012">
    <property type="protein sequence ID" value="OES32077.1"/>
    <property type="molecule type" value="Genomic_DNA"/>
</dbReference>
<feature type="region of interest" description="Disordered" evidence="1">
    <location>
        <begin position="1"/>
        <end position="27"/>
    </location>
</feature>
<comment type="caution">
    <text evidence="2">The sequence shown here is derived from an EMBL/GenBank/DDBJ whole genome shotgun (WGS) entry which is preliminary data.</text>
</comment>